<keyword evidence="8" id="KW-1185">Reference proteome</keyword>
<feature type="region of interest" description="Disordered" evidence="5">
    <location>
        <begin position="1"/>
        <end position="37"/>
    </location>
</feature>
<keyword evidence="3" id="KW-0804">Transcription</keyword>
<dbReference type="RefSeq" id="WP_378289454.1">
    <property type="nucleotide sequence ID" value="NZ_JBHSON010000099.1"/>
</dbReference>
<reference evidence="8" key="1">
    <citation type="journal article" date="2019" name="Int. J. Syst. Evol. Microbiol.">
        <title>The Global Catalogue of Microorganisms (GCM) 10K type strain sequencing project: providing services to taxonomists for standard genome sequencing and annotation.</title>
        <authorList>
            <consortium name="The Broad Institute Genomics Platform"/>
            <consortium name="The Broad Institute Genome Sequencing Center for Infectious Disease"/>
            <person name="Wu L."/>
            <person name="Ma J."/>
        </authorList>
    </citation>
    <scope>NUCLEOTIDE SEQUENCE [LARGE SCALE GENOMIC DNA]</scope>
    <source>
        <strain evidence="8">KCTC 42087</strain>
    </source>
</reference>
<evidence type="ECO:0000313" key="8">
    <source>
        <dbReference type="Proteomes" id="UP001596074"/>
    </source>
</evidence>
<evidence type="ECO:0000256" key="5">
    <source>
        <dbReference type="SAM" id="MobiDB-lite"/>
    </source>
</evidence>
<organism evidence="7 8">
    <name type="scientific">Actinomadura rugatobispora</name>
    <dbReference type="NCBI Taxonomy" id="1994"/>
    <lineage>
        <taxon>Bacteria</taxon>
        <taxon>Bacillati</taxon>
        <taxon>Actinomycetota</taxon>
        <taxon>Actinomycetes</taxon>
        <taxon>Streptosporangiales</taxon>
        <taxon>Thermomonosporaceae</taxon>
        <taxon>Actinomadura</taxon>
    </lineage>
</organism>
<keyword evidence="1" id="KW-0805">Transcription regulation</keyword>
<dbReference type="InterPro" id="IPR041490">
    <property type="entry name" value="KstR2_TetR_C"/>
</dbReference>
<proteinExistence type="predicted"/>
<feature type="DNA-binding region" description="H-T-H motif" evidence="4">
    <location>
        <begin position="59"/>
        <end position="78"/>
    </location>
</feature>
<dbReference type="InterPro" id="IPR050109">
    <property type="entry name" value="HTH-type_TetR-like_transc_reg"/>
</dbReference>
<dbReference type="SUPFAM" id="SSF48498">
    <property type="entry name" value="Tetracyclin repressor-like, C-terminal domain"/>
    <property type="match status" value="1"/>
</dbReference>
<gene>
    <name evidence="7" type="ORF">ACFPZN_45655</name>
</gene>
<dbReference type="Pfam" id="PF00440">
    <property type="entry name" value="TetR_N"/>
    <property type="match status" value="1"/>
</dbReference>
<sequence>MAEREKRARRPNAASKRPHARSSSQADPTPRSPKGARTRARLLEAAKRVFERDGFLDARIADIADEASMSHGSFYHYFNSKEHIFREVAEQQEVSLLSFVTGEDGPLDPIERIRAANRAYLTAYIESAEIMKVIEEVSRYDDEVRAARAARDDEFASRLERSIRRLQKEGVADARVDPWYAANILGGMVAKFAEMYVRQGTYELEKALDQLTLLWGNAIGSPSPPS</sequence>
<keyword evidence="2 4" id="KW-0238">DNA-binding</keyword>
<dbReference type="Gene3D" id="1.10.357.10">
    <property type="entry name" value="Tetracycline Repressor, domain 2"/>
    <property type="match status" value="1"/>
</dbReference>
<evidence type="ECO:0000313" key="7">
    <source>
        <dbReference type="EMBL" id="MFC5752946.1"/>
    </source>
</evidence>
<dbReference type="Gene3D" id="1.10.10.60">
    <property type="entry name" value="Homeodomain-like"/>
    <property type="match status" value="1"/>
</dbReference>
<feature type="domain" description="HTH tetR-type" evidence="6">
    <location>
        <begin position="36"/>
        <end position="96"/>
    </location>
</feature>
<evidence type="ECO:0000256" key="2">
    <source>
        <dbReference type="ARBA" id="ARBA00023125"/>
    </source>
</evidence>
<dbReference type="EMBL" id="JBHSON010000099">
    <property type="protein sequence ID" value="MFC5752946.1"/>
    <property type="molecule type" value="Genomic_DNA"/>
</dbReference>
<comment type="caution">
    <text evidence="7">The sequence shown here is derived from an EMBL/GenBank/DDBJ whole genome shotgun (WGS) entry which is preliminary data.</text>
</comment>
<dbReference type="PROSITE" id="PS50977">
    <property type="entry name" value="HTH_TETR_2"/>
    <property type="match status" value="1"/>
</dbReference>
<dbReference type="Proteomes" id="UP001596074">
    <property type="component" value="Unassembled WGS sequence"/>
</dbReference>
<accession>A0ABW1AEJ5</accession>
<dbReference type="PANTHER" id="PTHR30055">
    <property type="entry name" value="HTH-TYPE TRANSCRIPTIONAL REGULATOR RUTR"/>
    <property type="match status" value="1"/>
</dbReference>
<dbReference type="SUPFAM" id="SSF46689">
    <property type="entry name" value="Homeodomain-like"/>
    <property type="match status" value="1"/>
</dbReference>
<evidence type="ECO:0000259" key="6">
    <source>
        <dbReference type="PROSITE" id="PS50977"/>
    </source>
</evidence>
<name>A0ABW1AEJ5_9ACTN</name>
<dbReference type="Pfam" id="PF17932">
    <property type="entry name" value="TetR_C_24"/>
    <property type="match status" value="1"/>
</dbReference>
<dbReference type="InterPro" id="IPR001647">
    <property type="entry name" value="HTH_TetR"/>
</dbReference>
<evidence type="ECO:0000256" key="3">
    <source>
        <dbReference type="ARBA" id="ARBA00023163"/>
    </source>
</evidence>
<dbReference type="PRINTS" id="PR00455">
    <property type="entry name" value="HTHTETR"/>
</dbReference>
<dbReference type="PANTHER" id="PTHR30055:SF234">
    <property type="entry name" value="HTH-TYPE TRANSCRIPTIONAL REGULATOR BETI"/>
    <property type="match status" value="1"/>
</dbReference>
<dbReference type="InterPro" id="IPR009057">
    <property type="entry name" value="Homeodomain-like_sf"/>
</dbReference>
<dbReference type="InterPro" id="IPR036271">
    <property type="entry name" value="Tet_transcr_reg_TetR-rel_C_sf"/>
</dbReference>
<evidence type="ECO:0000256" key="4">
    <source>
        <dbReference type="PROSITE-ProRule" id="PRU00335"/>
    </source>
</evidence>
<evidence type="ECO:0000256" key="1">
    <source>
        <dbReference type="ARBA" id="ARBA00023015"/>
    </source>
</evidence>
<protein>
    <submittedName>
        <fullName evidence="7">TetR/AcrR family transcriptional regulator</fullName>
    </submittedName>
</protein>